<protein>
    <submittedName>
        <fullName evidence="2">ComF family protein</fullName>
    </submittedName>
</protein>
<dbReference type="EMBL" id="JBHSGF010000008">
    <property type="protein sequence ID" value="MFC4556021.1"/>
    <property type="molecule type" value="Genomic_DNA"/>
</dbReference>
<evidence type="ECO:0000313" key="2">
    <source>
        <dbReference type="EMBL" id="MFC4556021.1"/>
    </source>
</evidence>
<accession>A0ABV9DB57</accession>
<organism evidence="2 3">
    <name type="scientific">Georgenia faecalis</name>
    <dbReference type="NCBI Taxonomy" id="2483799"/>
    <lineage>
        <taxon>Bacteria</taxon>
        <taxon>Bacillati</taxon>
        <taxon>Actinomycetota</taxon>
        <taxon>Actinomycetes</taxon>
        <taxon>Micrococcales</taxon>
        <taxon>Bogoriellaceae</taxon>
        <taxon>Georgenia</taxon>
    </lineage>
</organism>
<feature type="compositionally biased region" description="Gly residues" evidence="1">
    <location>
        <begin position="246"/>
        <end position="257"/>
    </location>
</feature>
<gene>
    <name evidence="2" type="ORF">ACFO3F_12245</name>
</gene>
<dbReference type="InterPro" id="IPR051910">
    <property type="entry name" value="ComF/GntX_DNA_util-trans"/>
</dbReference>
<dbReference type="Proteomes" id="UP001595955">
    <property type="component" value="Unassembled WGS sequence"/>
</dbReference>
<dbReference type="PANTHER" id="PTHR47505">
    <property type="entry name" value="DNA UTILIZATION PROTEIN YHGH"/>
    <property type="match status" value="1"/>
</dbReference>
<reference evidence="3" key="1">
    <citation type="journal article" date="2019" name="Int. J. Syst. Evol. Microbiol.">
        <title>The Global Catalogue of Microorganisms (GCM) 10K type strain sequencing project: providing services to taxonomists for standard genome sequencing and annotation.</title>
        <authorList>
            <consortium name="The Broad Institute Genomics Platform"/>
            <consortium name="The Broad Institute Genome Sequencing Center for Infectious Disease"/>
            <person name="Wu L."/>
            <person name="Ma J."/>
        </authorList>
    </citation>
    <scope>NUCLEOTIDE SEQUENCE [LARGE SCALE GENOMIC DNA]</scope>
    <source>
        <strain evidence="3">JCM 3369</strain>
    </source>
</reference>
<dbReference type="PANTHER" id="PTHR47505:SF1">
    <property type="entry name" value="DNA UTILIZATION PROTEIN YHGH"/>
    <property type="match status" value="1"/>
</dbReference>
<proteinExistence type="predicted"/>
<evidence type="ECO:0000313" key="3">
    <source>
        <dbReference type="Proteomes" id="UP001595955"/>
    </source>
</evidence>
<dbReference type="RefSeq" id="WP_187695837.1">
    <property type="nucleotide sequence ID" value="NZ_CP033325.1"/>
</dbReference>
<dbReference type="SUPFAM" id="SSF53271">
    <property type="entry name" value="PRTase-like"/>
    <property type="match status" value="1"/>
</dbReference>
<comment type="caution">
    <text evidence="2">The sequence shown here is derived from an EMBL/GenBank/DDBJ whole genome shotgun (WGS) entry which is preliminary data.</text>
</comment>
<evidence type="ECO:0000256" key="1">
    <source>
        <dbReference type="SAM" id="MobiDB-lite"/>
    </source>
</evidence>
<feature type="region of interest" description="Disordered" evidence="1">
    <location>
        <begin position="238"/>
        <end position="257"/>
    </location>
</feature>
<dbReference type="InterPro" id="IPR029057">
    <property type="entry name" value="PRTase-like"/>
</dbReference>
<dbReference type="Gene3D" id="3.40.50.2020">
    <property type="match status" value="1"/>
</dbReference>
<name>A0ABV9DB57_9MICO</name>
<keyword evidence="3" id="KW-1185">Reference proteome</keyword>
<sequence>MVRDGPLLGALREALGLVLPVECAGCGAWDVAVCAACAELLAGPPVRCDAQAPLLADAGPATWAVAAYAGPVREVVLAWKSAGRADVAPVVLAAGERAGASWATALALAGVRDVVVLPAPSGRARRWRRQLVVADLADAVGRGLAGSLPRRGRRRRVLVVDALRRTGGRSHQAGLGTRRRADNRRGTVRLVAHLPVGADVVLVDDVVTTGATLAECARVLAAAGHPVRGALVLAATGPSGRTTAGWPGGPSGGRDGT</sequence>